<gene>
    <name evidence="5" type="primary">hindIIIM</name>
    <name evidence="5" type="ORF">BV163_01551</name>
</gene>
<accession>A0A2S9RZV2</accession>
<evidence type="ECO:0000256" key="1">
    <source>
        <dbReference type="ARBA" id="ARBA00022603"/>
    </source>
</evidence>
<keyword evidence="2 5" id="KW-0808">Transferase</keyword>
<evidence type="ECO:0000259" key="4">
    <source>
        <dbReference type="Pfam" id="PF01555"/>
    </source>
</evidence>
<dbReference type="SUPFAM" id="SSF53335">
    <property type="entry name" value="S-adenosyl-L-methionine-dependent methyltransferases"/>
    <property type="match status" value="1"/>
</dbReference>
<name>A0A2S9RZV2_HAEIF</name>
<comment type="similarity">
    <text evidence="3">Belongs to the N(4)/N(6)-methyltransferase family.</text>
</comment>
<protein>
    <recommendedName>
        <fullName evidence="3">Methyltransferase</fullName>
        <ecNumber evidence="3">2.1.1.-</ecNumber>
    </recommendedName>
</protein>
<sequence>MIDCIYNSDSIFEIKKLDSNSIHAIISDIPYGIDYDDWDILHSNTNSALGGTSSAQHKTSLFKRRGKPLNGWSEADKKRPQEYQEWVESWSNEWFRVLKSGSSAFVFAGRQFAHRVVVAFENSGFTFKDMLSWEKDKAPHRAQRISCVFERRGDIANTNKWVGWRVANLRPLFEPILWFQKPYKTGSTLADNLIKHEVGAWNENSLTHWNIQQGALNHSNILKVRITSEDKGYHVAQKPLNLMKLLIDLVTKEEQIVLDPFAGSGTTLLAAKELNRHFIGYEKNNGIYNIAVNRLGIEKNNSFYNKEKNK</sequence>
<dbReference type="GO" id="GO:0003677">
    <property type="term" value="F:DNA binding"/>
    <property type="evidence" value="ECO:0007669"/>
    <property type="project" value="InterPro"/>
</dbReference>
<dbReference type="EC" id="2.1.1.-" evidence="3"/>
<organism evidence="5">
    <name type="scientific">Haemophilus influenzae</name>
    <dbReference type="NCBI Taxonomy" id="727"/>
    <lineage>
        <taxon>Bacteria</taxon>
        <taxon>Pseudomonadati</taxon>
        <taxon>Pseudomonadota</taxon>
        <taxon>Gammaproteobacteria</taxon>
        <taxon>Pasteurellales</taxon>
        <taxon>Pasteurellaceae</taxon>
        <taxon>Haemophilus</taxon>
    </lineage>
</organism>
<reference evidence="5" key="1">
    <citation type="submission" date="2017-02" db="EMBL/GenBank/DDBJ databases">
        <title>Haemophilus influenzae in COPD genome sequencing project.</title>
        <authorList>
            <person name="Murphy T.F."/>
            <person name="Kong Y."/>
            <person name="Nadendla S."/>
            <person name="Tettelin H."/>
            <person name="Pettigrew M."/>
        </authorList>
    </citation>
    <scope>NUCLEOTIDE SEQUENCE [LARGE SCALE GENOMIC DNA]</scope>
    <source>
        <strain evidence="5">84P15H4</strain>
    </source>
</reference>
<dbReference type="RefSeq" id="WP_005692451.1">
    <property type="nucleotide sequence ID" value="NZ_CP089183.1"/>
</dbReference>
<dbReference type="PRINTS" id="PR00508">
    <property type="entry name" value="S21N4MTFRASE"/>
</dbReference>
<dbReference type="Pfam" id="PF01555">
    <property type="entry name" value="N6_N4_Mtase"/>
    <property type="match status" value="1"/>
</dbReference>
<dbReference type="EMBL" id="MZHU01000066">
    <property type="protein sequence ID" value="PRK63813.1"/>
    <property type="molecule type" value="Genomic_DNA"/>
</dbReference>
<feature type="domain" description="DNA methylase N-4/N-6" evidence="4">
    <location>
        <begin position="22"/>
        <end position="292"/>
    </location>
</feature>
<evidence type="ECO:0000256" key="3">
    <source>
        <dbReference type="RuleBase" id="RU362026"/>
    </source>
</evidence>
<dbReference type="InterPro" id="IPR002941">
    <property type="entry name" value="DNA_methylase_N4/N6"/>
</dbReference>
<evidence type="ECO:0000313" key="5">
    <source>
        <dbReference type="EMBL" id="PRK63813.1"/>
    </source>
</evidence>
<dbReference type="GO" id="GO:0008170">
    <property type="term" value="F:N-methyltransferase activity"/>
    <property type="evidence" value="ECO:0007669"/>
    <property type="project" value="InterPro"/>
</dbReference>
<dbReference type="InterPro" id="IPR029063">
    <property type="entry name" value="SAM-dependent_MTases_sf"/>
</dbReference>
<proteinExistence type="inferred from homology"/>
<keyword evidence="1 5" id="KW-0489">Methyltransferase</keyword>
<comment type="caution">
    <text evidence="5">The sequence shown here is derived from an EMBL/GenBank/DDBJ whole genome shotgun (WGS) entry which is preliminary data.</text>
</comment>
<dbReference type="GO" id="GO:0032259">
    <property type="term" value="P:methylation"/>
    <property type="evidence" value="ECO:0007669"/>
    <property type="project" value="UniProtKB-KW"/>
</dbReference>
<evidence type="ECO:0000256" key="2">
    <source>
        <dbReference type="ARBA" id="ARBA00022679"/>
    </source>
</evidence>
<dbReference type="AlphaFoldDB" id="A0A2S9RZV2"/>
<dbReference type="Gene3D" id="3.40.50.150">
    <property type="entry name" value="Vaccinia Virus protein VP39"/>
    <property type="match status" value="1"/>
</dbReference>
<dbReference type="InterPro" id="IPR001091">
    <property type="entry name" value="RM_Methyltransferase"/>
</dbReference>